<keyword evidence="6" id="KW-0964">Secreted</keyword>
<evidence type="ECO:0000256" key="14">
    <source>
        <dbReference type="SAM" id="MobiDB-lite"/>
    </source>
</evidence>
<dbReference type="InterPro" id="IPR041756">
    <property type="entry name" value="M28_SGAP-like"/>
</dbReference>
<evidence type="ECO:0000256" key="4">
    <source>
        <dbReference type="ARBA" id="ARBA00005957"/>
    </source>
</evidence>
<evidence type="ECO:0000259" key="16">
    <source>
        <dbReference type="Pfam" id="PF04389"/>
    </source>
</evidence>
<dbReference type="GO" id="GO:0006508">
    <property type="term" value="P:proteolysis"/>
    <property type="evidence" value="ECO:0007669"/>
    <property type="project" value="UniProtKB-KW"/>
</dbReference>
<protein>
    <recommendedName>
        <fullName evidence="13">Peptide hydrolase</fullName>
        <ecNumber evidence="13">3.4.-.-</ecNumber>
    </recommendedName>
</protein>
<organism evidence="17 18">
    <name type="scientific">Venturia nashicola</name>
    <dbReference type="NCBI Taxonomy" id="86259"/>
    <lineage>
        <taxon>Eukaryota</taxon>
        <taxon>Fungi</taxon>
        <taxon>Dikarya</taxon>
        <taxon>Ascomycota</taxon>
        <taxon>Pezizomycotina</taxon>
        <taxon>Dothideomycetes</taxon>
        <taxon>Pleosporomycetidae</taxon>
        <taxon>Venturiales</taxon>
        <taxon>Venturiaceae</taxon>
        <taxon>Venturia</taxon>
    </lineage>
</organism>
<dbReference type="PANTHER" id="PTHR12147">
    <property type="entry name" value="METALLOPEPTIDASE M28 FAMILY MEMBER"/>
    <property type="match status" value="1"/>
</dbReference>
<evidence type="ECO:0000256" key="2">
    <source>
        <dbReference type="ARBA" id="ARBA00004613"/>
    </source>
</evidence>
<evidence type="ECO:0000313" key="17">
    <source>
        <dbReference type="EMBL" id="TID20246.1"/>
    </source>
</evidence>
<dbReference type="InterPro" id="IPR046450">
    <property type="entry name" value="PA_dom_sf"/>
</dbReference>
<keyword evidence="8 13" id="KW-0479">Metal-binding</keyword>
<accession>A0A4Z1PEF0</accession>
<evidence type="ECO:0000256" key="5">
    <source>
        <dbReference type="ARBA" id="ARBA00022438"/>
    </source>
</evidence>
<dbReference type="Gene3D" id="3.40.630.10">
    <property type="entry name" value="Zn peptidases"/>
    <property type="match status" value="1"/>
</dbReference>
<dbReference type="GO" id="GO:0008235">
    <property type="term" value="F:metalloexopeptidase activity"/>
    <property type="evidence" value="ECO:0007669"/>
    <property type="project" value="InterPro"/>
</dbReference>
<dbReference type="GO" id="GO:0005576">
    <property type="term" value="C:extracellular region"/>
    <property type="evidence" value="ECO:0007669"/>
    <property type="project" value="UniProtKB-SubCell"/>
</dbReference>
<comment type="subcellular location">
    <subcellularLocation>
        <location evidence="2">Secreted</location>
    </subcellularLocation>
</comment>
<dbReference type="InterPro" id="IPR007484">
    <property type="entry name" value="Peptidase_M28"/>
</dbReference>
<keyword evidence="5 17" id="KW-0031">Aminopeptidase</keyword>
<feature type="signal peptide" evidence="13">
    <location>
        <begin position="1"/>
        <end position="20"/>
    </location>
</feature>
<evidence type="ECO:0000256" key="10">
    <source>
        <dbReference type="ARBA" id="ARBA00022801"/>
    </source>
</evidence>
<dbReference type="EMBL" id="SNSC02000011">
    <property type="protein sequence ID" value="TID20246.1"/>
    <property type="molecule type" value="Genomic_DNA"/>
</dbReference>
<feature type="compositionally biased region" description="Gly residues" evidence="14">
    <location>
        <begin position="501"/>
        <end position="512"/>
    </location>
</feature>
<evidence type="ECO:0000256" key="6">
    <source>
        <dbReference type="ARBA" id="ARBA00022525"/>
    </source>
</evidence>
<gene>
    <name evidence="17" type="ORF">E6O75_ATG07706</name>
</gene>
<dbReference type="PANTHER" id="PTHR12147:SF26">
    <property type="entry name" value="PEPTIDASE M28 DOMAIN-CONTAINING PROTEIN"/>
    <property type="match status" value="1"/>
</dbReference>
<dbReference type="GO" id="GO:0046872">
    <property type="term" value="F:metal ion binding"/>
    <property type="evidence" value="ECO:0007669"/>
    <property type="project" value="UniProtKB-KW"/>
</dbReference>
<evidence type="ECO:0000256" key="11">
    <source>
        <dbReference type="ARBA" id="ARBA00022833"/>
    </source>
</evidence>
<evidence type="ECO:0000256" key="7">
    <source>
        <dbReference type="ARBA" id="ARBA00022670"/>
    </source>
</evidence>
<evidence type="ECO:0000256" key="8">
    <source>
        <dbReference type="ARBA" id="ARBA00022723"/>
    </source>
</evidence>
<dbReference type="Gene3D" id="3.50.30.30">
    <property type="match status" value="1"/>
</dbReference>
<dbReference type="Pfam" id="PF02225">
    <property type="entry name" value="PA"/>
    <property type="match status" value="1"/>
</dbReference>
<keyword evidence="10 13" id="KW-0378">Hydrolase</keyword>
<dbReference type="SUPFAM" id="SSF52025">
    <property type="entry name" value="PA domain"/>
    <property type="match status" value="1"/>
</dbReference>
<comment type="similarity">
    <text evidence="4">Belongs to the peptidase M28 family. M28A subfamily.</text>
</comment>
<dbReference type="STRING" id="86259.A0A4Z1PEF0"/>
<comment type="cofactor">
    <cofactor evidence="1">
        <name>Zn(2+)</name>
        <dbReference type="ChEBI" id="CHEBI:29105"/>
    </cofactor>
</comment>
<comment type="caution">
    <text evidence="17">The sequence shown here is derived from an EMBL/GenBank/DDBJ whole genome shotgun (WGS) entry which is preliminary data.</text>
</comment>
<evidence type="ECO:0000256" key="9">
    <source>
        <dbReference type="ARBA" id="ARBA00022729"/>
    </source>
</evidence>
<dbReference type="GO" id="GO:0004177">
    <property type="term" value="F:aminopeptidase activity"/>
    <property type="evidence" value="ECO:0007669"/>
    <property type="project" value="UniProtKB-KW"/>
</dbReference>
<sequence length="512" mass="54990">MRLNICYVAVLGAVASASQADFHWDKPLVESRVLQSLLKLDDLMDHAKALESIAFNTTARNRVMGSPGDKATVKYIYDRLTDVSLKDYYNVTLQEFSFRLSENATGTLYVNGKNTSIRIGDYSPSGTVNGSLALVNNLGCNETDYPSPITGKVALISRGICNFADKSGIAGKMGAVAAVIYNNAPPGTGPITLYENASMIWPTLVPTVSISGTEGTSLADAIKSGNAPSVALKVNLVIRDGITNNVFAQTRTGSQDNILQLGAHSDSVAAGPGIEDNGSGVSALIEIAKHLSSYRIRNSVRFTWWGGEETGLRGSRHFVENLTAAEKKKIRLYLNFDMIASPNYQYEIFDGNGDAFNKTGPPGSELAEELFEDYFESRKLNYTATAFDGRTDYEPFLEADIAVGGLFTGADANKTKDGVAQWGGWEGKILDPNYHQPGDVVANINTTAFLVNAQAIAHAVATYSRSFGSLHSNKTVIRRRATHPTGIQKRSMHSDTHPSSGGCGGGAPHIGR</sequence>
<name>A0A4Z1PEF0_9PEZI</name>
<evidence type="ECO:0000256" key="3">
    <source>
        <dbReference type="ARBA" id="ARBA00005634"/>
    </source>
</evidence>
<reference evidence="17 18" key="1">
    <citation type="submission" date="2019-04" db="EMBL/GenBank/DDBJ databases">
        <title>High contiguity whole genome sequence and gene annotation resource for two Venturia nashicola isolates.</title>
        <authorList>
            <person name="Prokchorchik M."/>
            <person name="Won K."/>
            <person name="Lee Y."/>
            <person name="Choi E.D."/>
            <person name="Segonzac C."/>
            <person name="Sohn K.H."/>
        </authorList>
    </citation>
    <scope>NUCLEOTIDE SEQUENCE [LARGE SCALE GENOMIC DNA]</scope>
    <source>
        <strain evidence="17 18">PRI2</strain>
    </source>
</reference>
<keyword evidence="11 13" id="KW-0862">Zinc</keyword>
<dbReference type="InterPro" id="IPR045175">
    <property type="entry name" value="M28_fam"/>
</dbReference>
<dbReference type="InterPro" id="IPR003137">
    <property type="entry name" value="PA_domain"/>
</dbReference>
<dbReference type="CDD" id="cd03876">
    <property type="entry name" value="M28_SGAP_like"/>
    <property type="match status" value="1"/>
</dbReference>
<feature type="region of interest" description="Disordered" evidence="14">
    <location>
        <begin position="483"/>
        <end position="512"/>
    </location>
</feature>
<dbReference type="SUPFAM" id="SSF53187">
    <property type="entry name" value="Zn-dependent exopeptidases"/>
    <property type="match status" value="1"/>
</dbReference>
<dbReference type="Proteomes" id="UP000298493">
    <property type="component" value="Unassembled WGS sequence"/>
</dbReference>
<keyword evidence="7 13" id="KW-0645">Protease</keyword>
<keyword evidence="9 13" id="KW-0732">Signal</keyword>
<evidence type="ECO:0000256" key="12">
    <source>
        <dbReference type="ARBA" id="ARBA00023180"/>
    </source>
</evidence>
<proteinExistence type="inferred from homology"/>
<evidence type="ECO:0000256" key="13">
    <source>
        <dbReference type="RuleBase" id="RU361240"/>
    </source>
</evidence>
<feature type="domain" description="Peptidase M28" evidence="16">
    <location>
        <begin position="245"/>
        <end position="459"/>
    </location>
</feature>
<dbReference type="EC" id="3.4.-.-" evidence="13"/>
<feature type="chain" id="PRO_5021492034" description="Peptide hydrolase" evidence="13">
    <location>
        <begin position="21"/>
        <end position="512"/>
    </location>
</feature>
<comment type="similarity">
    <text evidence="3">Belongs to the peptidase M28 family. M28B subfamily.</text>
</comment>
<evidence type="ECO:0000313" key="18">
    <source>
        <dbReference type="Proteomes" id="UP000298493"/>
    </source>
</evidence>
<keyword evidence="18" id="KW-1185">Reference proteome</keyword>
<feature type="domain" description="PA" evidence="15">
    <location>
        <begin position="128"/>
        <end position="218"/>
    </location>
</feature>
<evidence type="ECO:0000256" key="1">
    <source>
        <dbReference type="ARBA" id="ARBA00001947"/>
    </source>
</evidence>
<keyword evidence="12" id="KW-0325">Glycoprotein</keyword>
<evidence type="ECO:0000259" key="15">
    <source>
        <dbReference type="Pfam" id="PF02225"/>
    </source>
</evidence>
<dbReference type="AlphaFoldDB" id="A0A4Z1PEF0"/>
<dbReference type="Pfam" id="PF04389">
    <property type="entry name" value="Peptidase_M28"/>
    <property type="match status" value="1"/>
</dbReference>